<proteinExistence type="predicted"/>
<feature type="signal peptide" evidence="2">
    <location>
        <begin position="1"/>
        <end position="20"/>
    </location>
</feature>
<organism evidence="3 4">
    <name type="scientific">Caulobacter ginsengisoli</name>
    <dbReference type="NCBI Taxonomy" id="400775"/>
    <lineage>
        <taxon>Bacteria</taxon>
        <taxon>Pseudomonadati</taxon>
        <taxon>Pseudomonadota</taxon>
        <taxon>Alphaproteobacteria</taxon>
        <taxon>Caulobacterales</taxon>
        <taxon>Caulobacteraceae</taxon>
        <taxon>Caulobacter</taxon>
    </lineage>
</organism>
<reference evidence="3 4" key="1">
    <citation type="submission" date="2023-07" db="EMBL/GenBank/DDBJ databases">
        <title>Genomic Encyclopedia of Type Strains, Phase IV (KMG-IV): sequencing the most valuable type-strain genomes for metagenomic binning, comparative biology and taxonomic classification.</title>
        <authorList>
            <person name="Goeker M."/>
        </authorList>
    </citation>
    <scope>NUCLEOTIDE SEQUENCE [LARGE SCALE GENOMIC DNA]</scope>
    <source>
        <strain evidence="3 4">DSM 18695</strain>
    </source>
</reference>
<evidence type="ECO:0000256" key="1">
    <source>
        <dbReference type="SAM" id="MobiDB-lite"/>
    </source>
</evidence>
<comment type="caution">
    <text evidence="3">The sequence shown here is derived from an EMBL/GenBank/DDBJ whole genome shotgun (WGS) entry which is preliminary data.</text>
</comment>
<keyword evidence="4" id="KW-1185">Reference proteome</keyword>
<feature type="chain" id="PRO_5045370604" evidence="2">
    <location>
        <begin position="21"/>
        <end position="218"/>
    </location>
</feature>
<evidence type="ECO:0000313" key="3">
    <source>
        <dbReference type="EMBL" id="MDQ0463382.1"/>
    </source>
</evidence>
<evidence type="ECO:0000256" key="2">
    <source>
        <dbReference type="SAM" id="SignalP"/>
    </source>
</evidence>
<dbReference type="Proteomes" id="UP001228905">
    <property type="component" value="Unassembled WGS sequence"/>
</dbReference>
<feature type="region of interest" description="Disordered" evidence="1">
    <location>
        <begin position="90"/>
        <end position="117"/>
    </location>
</feature>
<accession>A0ABU0IR03</accession>
<keyword evidence="2" id="KW-0732">Signal</keyword>
<evidence type="ECO:0000313" key="4">
    <source>
        <dbReference type="Proteomes" id="UP001228905"/>
    </source>
</evidence>
<gene>
    <name evidence="3" type="ORF">QO010_001153</name>
</gene>
<dbReference type="EMBL" id="JAUSVS010000002">
    <property type="protein sequence ID" value="MDQ0463382.1"/>
    <property type="molecule type" value="Genomic_DNA"/>
</dbReference>
<name>A0ABU0IR03_9CAUL</name>
<protein>
    <submittedName>
        <fullName evidence="3">Uncharacterized protein</fullName>
    </submittedName>
</protein>
<dbReference type="RefSeq" id="WP_307347221.1">
    <property type="nucleotide sequence ID" value="NZ_JAUSVS010000002.1"/>
</dbReference>
<sequence length="218" mass="22984">MRRLILIAALTVLAAGPALAQDAPADPGQDRGMAEKRPNLRDAVTAPLDDLNLKHIDIPDVLTRATAGPYDMEGLTRCEAIAGEVGRLNEALGPDLDEPPPPDRRTRGQKVKQAAGDAAVGAIGDKTRSLLPFRGWIRKLTGAERRDKRVAAAIQAGKIRRGYLKGAGMRMNCAPPAAPSWFVPKGETPGKGNGGGGFLAWLGGVWAAIVGWVKGLFG</sequence>